<organism evidence="2 3">
    <name type="scientific">Coccomyxa viridis</name>
    <dbReference type="NCBI Taxonomy" id="1274662"/>
    <lineage>
        <taxon>Eukaryota</taxon>
        <taxon>Viridiplantae</taxon>
        <taxon>Chlorophyta</taxon>
        <taxon>core chlorophytes</taxon>
        <taxon>Trebouxiophyceae</taxon>
        <taxon>Trebouxiophyceae incertae sedis</taxon>
        <taxon>Coccomyxaceae</taxon>
        <taxon>Coccomyxa</taxon>
    </lineage>
</organism>
<evidence type="ECO:0000256" key="1">
    <source>
        <dbReference type="SAM" id="MobiDB-lite"/>
    </source>
</evidence>
<proteinExistence type="predicted"/>
<feature type="compositionally biased region" description="Low complexity" evidence="1">
    <location>
        <begin position="292"/>
        <end position="307"/>
    </location>
</feature>
<evidence type="ECO:0000313" key="2">
    <source>
        <dbReference type="EMBL" id="CAL5229449.1"/>
    </source>
</evidence>
<protein>
    <submittedName>
        <fullName evidence="2">G12774 protein</fullName>
    </submittedName>
</protein>
<name>A0ABP1GFV9_9CHLO</name>
<dbReference type="PANTHER" id="PTHR31579:SF1">
    <property type="entry name" value="OS03G0796600 PROTEIN"/>
    <property type="match status" value="1"/>
</dbReference>
<dbReference type="Pfam" id="PF04720">
    <property type="entry name" value="PDDEXK_6"/>
    <property type="match status" value="1"/>
</dbReference>
<dbReference type="InterPro" id="IPR006502">
    <property type="entry name" value="PDDEXK-like"/>
</dbReference>
<comment type="caution">
    <text evidence="2">The sequence shown here is derived from an EMBL/GenBank/DDBJ whole genome shotgun (WGS) entry which is preliminary data.</text>
</comment>
<sequence>MPAPRGTSEVDCTPARPDLLFALELEPGSGHSTGLGVEHTLRSADARERLRCLISTRSLFECRLLRDVRAFLSAIVREEGKADAVVLASKLAAVGYHLTIRTALGGGTGRSCFHNLHYEFLLVSGDPEFGTPQDKEFIVDPHFREQFSIPQATPAYADIVRQLPSEFVGPASRLVPLVQLLCLEMQHAFEARSMTCPPWRQAKAMLSKWLPAKVRDVGVASAYLKDQDNLSLGMSPRTPLEFSHEGAHMASPVTPISNSETSRSMQAWWSKGTDSGEKAPSQQSGGSGSDSGGRSSSGSSSDGFGSRAQSIKLERSTSLLSRKLASNACPAAVSPQNSLAAKLQKVALDCFMSDEQPPIRRVKMNGLHSAAAKLVAA</sequence>
<feature type="region of interest" description="Disordered" evidence="1">
    <location>
        <begin position="247"/>
        <end position="308"/>
    </location>
</feature>
<reference evidence="2 3" key="1">
    <citation type="submission" date="2024-06" db="EMBL/GenBank/DDBJ databases">
        <authorList>
            <person name="Kraege A."/>
            <person name="Thomma B."/>
        </authorList>
    </citation>
    <scope>NUCLEOTIDE SEQUENCE [LARGE SCALE GENOMIC DNA]</scope>
</reference>
<dbReference type="Proteomes" id="UP001497392">
    <property type="component" value="Unassembled WGS sequence"/>
</dbReference>
<feature type="compositionally biased region" description="Polar residues" evidence="1">
    <location>
        <begin position="254"/>
        <end position="267"/>
    </location>
</feature>
<evidence type="ECO:0000313" key="3">
    <source>
        <dbReference type="Proteomes" id="UP001497392"/>
    </source>
</evidence>
<dbReference type="PANTHER" id="PTHR31579">
    <property type="entry name" value="OS03G0796600 PROTEIN"/>
    <property type="match status" value="1"/>
</dbReference>
<gene>
    <name evidence="2" type="primary">g12774</name>
    <name evidence="2" type="ORF">VP750_LOCUS11355</name>
</gene>
<keyword evidence="3" id="KW-1185">Reference proteome</keyword>
<accession>A0ABP1GFV9</accession>
<dbReference type="EMBL" id="CAXHTA020000020">
    <property type="protein sequence ID" value="CAL5229449.1"/>
    <property type="molecule type" value="Genomic_DNA"/>
</dbReference>